<feature type="compositionally biased region" description="Acidic residues" evidence="1">
    <location>
        <begin position="112"/>
        <end position="125"/>
    </location>
</feature>
<evidence type="ECO:0000313" key="2">
    <source>
        <dbReference type="EMBL" id="OLF11813.1"/>
    </source>
</evidence>
<dbReference type="InterPro" id="IPR036894">
    <property type="entry name" value="YbaB-like_sf"/>
</dbReference>
<proteinExistence type="predicted"/>
<dbReference type="InterPro" id="IPR004401">
    <property type="entry name" value="YbaB/EbfC"/>
</dbReference>
<protein>
    <recommendedName>
        <fullName evidence="4">YbaB/EbfC family DNA-binding protein</fullName>
    </recommendedName>
</protein>
<dbReference type="Proteomes" id="UP000185596">
    <property type="component" value="Unassembled WGS sequence"/>
</dbReference>
<sequence>MAEIDIDHELTVVDRRVRQAEEQAAAEVARVGRISGRATAPDGSISVEVAPGGLLTDLRLTPAALQVDMETLARRITSLAERATRLAGGNMHKALAPVVDEKELESLGYVPVDDEEADADPEADFADPLKQRERRL</sequence>
<feature type="compositionally biased region" description="Basic and acidic residues" evidence="1">
    <location>
        <begin position="127"/>
        <end position="136"/>
    </location>
</feature>
<evidence type="ECO:0008006" key="4">
    <source>
        <dbReference type="Google" id="ProtNLM"/>
    </source>
</evidence>
<dbReference type="OrthoDB" id="3687926at2"/>
<dbReference type="GO" id="GO:0003677">
    <property type="term" value="F:DNA binding"/>
    <property type="evidence" value="ECO:0007669"/>
    <property type="project" value="InterPro"/>
</dbReference>
<reference evidence="2 3" key="1">
    <citation type="submission" date="2016-12" db="EMBL/GenBank/DDBJ databases">
        <title>The draft genome sequence of Actinophytocola sp. 11-183.</title>
        <authorList>
            <person name="Wang W."/>
            <person name="Yuan L."/>
        </authorList>
    </citation>
    <scope>NUCLEOTIDE SEQUENCE [LARGE SCALE GENOMIC DNA]</scope>
    <source>
        <strain evidence="2 3">11-183</strain>
    </source>
</reference>
<dbReference type="Gene3D" id="3.30.1310.10">
    <property type="entry name" value="Nucleoid-associated protein YbaB-like domain"/>
    <property type="match status" value="1"/>
</dbReference>
<accession>A0A1Q8CBT1</accession>
<evidence type="ECO:0000256" key="1">
    <source>
        <dbReference type="SAM" id="MobiDB-lite"/>
    </source>
</evidence>
<dbReference type="Pfam" id="PF02575">
    <property type="entry name" value="YbaB_DNA_bd"/>
    <property type="match status" value="1"/>
</dbReference>
<organism evidence="2 3">
    <name type="scientific">Actinophytocola xanthii</name>
    <dbReference type="NCBI Taxonomy" id="1912961"/>
    <lineage>
        <taxon>Bacteria</taxon>
        <taxon>Bacillati</taxon>
        <taxon>Actinomycetota</taxon>
        <taxon>Actinomycetes</taxon>
        <taxon>Pseudonocardiales</taxon>
        <taxon>Pseudonocardiaceae</taxon>
    </lineage>
</organism>
<keyword evidence="3" id="KW-1185">Reference proteome</keyword>
<dbReference type="STRING" id="1912961.BU204_30140"/>
<comment type="caution">
    <text evidence="2">The sequence shown here is derived from an EMBL/GenBank/DDBJ whole genome shotgun (WGS) entry which is preliminary data.</text>
</comment>
<name>A0A1Q8CBT1_9PSEU</name>
<evidence type="ECO:0000313" key="3">
    <source>
        <dbReference type="Proteomes" id="UP000185596"/>
    </source>
</evidence>
<feature type="region of interest" description="Disordered" evidence="1">
    <location>
        <begin position="109"/>
        <end position="136"/>
    </location>
</feature>
<dbReference type="RefSeq" id="WP_075129172.1">
    <property type="nucleotide sequence ID" value="NZ_MSIE01000066.1"/>
</dbReference>
<gene>
    <name evidence="2" type="ORF">BU204_30140</name>
</gene>
<dbReference type="AlphaFoldDB" id="A0A1Q8CBT1"/>
<dbReference type="EMBL" id="MSIE01000066">
    <property type="protein sequence ID" value="OLF11813.1"/>
    <property type="molecule type" value="Genomic_DNA"/>
</dbReference>